<dbReference type="Pfam" id="PF14332">
    <property type="entry name" value="DUF4388"/>
    <property type="match status" value="1"/>
</dbReference>
<evidence type="ECO:0000259" key="1">
    <source>
        <dbReference type="Pfam" id="PF14332"/>
    </source>
</evidence>
<organism evidence="2">
    <name type="scientific">marine sediment metagenome</name>
    <dbReference type="NCBI Taxonomy" id="412755"/>
    <lineage>
        <taxon>unclassified sequences</taxon>
        <taxon>metagenomes</taxon>
        <taxon>ecological metagenomes</taxon>
    </lineage>
</organism>
<name>X1GF93_9ZZZZ</name>
<feature type="non-terminal residue" evidence="2">
    <location>
        <position position="136"/>
    </location>
</feature>
<accession>X1GF93</accession>
<evidence type="ECO:0000313" key="2">
    <source>
        <dbReference type="EMBL" id="GAH56556.1"/>
    </source>
</evidence>
<sequence length="136" mass="15954">MPIEGDLKSLNLSSVLQLISQDRLTGVLKIKRKNEIVDIGFAHGEITGAFYERGEKVERLETYFVRSGLIGKNVYEMVAEIHNKTKRPIMNILLEDKYLTMEEVERIIRFKIQEVFDDIFTRNEGDFKFEQYSVIY</sequence>
<comment type="caution">
    <text evidence="2">The sequence shown here is derived from an EMBL/GenBank/DDBJ whole genome shotgun (WGS) entry which is preliminary data.</text>
</comment>
<feature type="domain" description="PatA-like N-terminal" evidence="1">
    <location>
        <begin position="4"/>
        <end position="131"/>
    </location>
</feature>
<dbReference type="PANTHER" id="PTHR36304">
    <property type="entry name" value="DOMAIN GTPASE-ACTIVATING PROTEIN, PUTATIVE-RELATED-RELATED"/>
    <property type="match status" value="1"/>
</dbReference>
<dbReference type="InterPro" id="IPR025497">
    <property type="entry name" value="PatA-like_N"/>
</dbReference>
<gene>
    <name evidence="2" type="ORF">S03H2_32521</name>
</gene>
<reference evidence="2" key="1">
    <citation type="journal article" date="2014" name="Front. Microbiol.">
        <title>High frequency of phylogenetically diverse reductive dehalogenase-homologous genes in deep subseafloor sedimentary metagenomes.</title>
        <authorList>
            <person name="Kawai M."/>
            <person name="Futagami T."/>
            <person name="Toyoda A."/>
            <person name="Takaki Y."/>
            <person name="Nishi S."/>
            <person name="Hori S."/>
            <person name="Arai W."/>
            <person name="Tsubouchi T."/>
            <person name="Morono Y."/>
            <person name="Uchiyama I."/>
            <person name="Ito T."/>
            <person name="Fujiyama A."/>
            <person name="Inagaki F."/>
            <person name="Takami H."/>
        </authorList>
    </citation>
    <scope>NUCLEOTIDE SEQUENCE</scope>
    <source>
        <strain evidence="2">Expedition CK06-06</strain>
    </source>
</reference>
<proteinExistence type="predicted"/>
<protein>
    <recommendedName>
        <fullName evidence="1">PatA-like N-terminal domain-containing protein</fullName>
    </recommendedName>
</protein>
<dbReference type="AlphaFoldDB" id="X1GF93"/>
<dbReference type="PANTHER" id="PTHR36304:SF4">
    <property type="entry name" value="DUF4388 DOMAIN-CONTAINING PROTEIN"/>
    <property type="match status" value="1"/>
</dbReference>
<dbReference type="EMBL" id="BARU01019762">
    <property type="protein sequence ID" value="GAH56556.1"/>
    <property type="molecule type" value="Genomic_DNA"/>
</dbReference>